<dbReference type="InterPro" id="IPR018948">
    <property type="entry name" value="GTP-bd_TrmE_N"/>
</dbReference>
<name>E8ZK33_MYCHL</name>
<dbReference type="CDD" id="cd14858">
    <property type="entry name" value="TrmE_N"/>
    <property type="match status" value="1"/>
</dbReference>
<proteinExistence type="inferred from homology"/>
<dbReference type="PANTHER" id="PTHR42714:SF2">
    <property type="entry name" value="TRNA MODIFICATION GTPASE GTPBP3, MITOCHONDRIAL"/>
    <property type="match status" value="1"/>
</dbReference>
<dbReference type="Gene3D" id="3.40.50.300">
    <property type="entry name" value="P-loop containing nucleotide triphosphate hydrolases"/>
    <property type="match status" value="1"/>
</dbReference>
<dbReference type="PANTHER" id="PTHR42714">
    <property type="entry name" value="TRNA MODIFICATION GTPASE GTPBP3"/>
    <property type="match status" value="1"/>
</dbReference>
<evidence type="ECO:0000259" key="10">
    <source>
        <dbReference type="Pfam" id="PF12631"/>
    </source>
</evidence>
<feature type="binding site" evidence="6">
    <location>
        <position position="118"/>
    </location>
    <ligand>
        <name>(6S)-5-formyl-5,6,7,8-tetrahydrofolate</name>
        <dbReference type="ChEBI" id="CHEBI:57457"/>
    </ligand>
</feature>
<dbReference type="HOGENOM" id="CLU_019624_4_1_14"/>
<keyword evidence="6" id="KW-0479">Metal-binding</keyword>
<dbReference type="InterPro" id="IPR031168">
    <property type="entry name" value="G_TrmE"/>
</dbReference>
<dbReference type="InterPro" id="IPR004520">
    <property type="entry name" value="GTPase_MnmE"/>
</dbReference>
<comment type="function">
    <text evidence="6">Exhibits a very high intrinsic GTPase hydrolysis rate. Involved in the addition of a carboxymethylaminomethyl (cmnm) group at the wobble position (U34) of certain tRNAs, forming tRNA-cmnm(5)s(2)U34.</text>
</comment>
<dbReference type="HAMAP" id="MF_00379">
    <property type="entry name" value="GTPase_MnmE"/>
    <property type="match status" value="1"/>
</dbReference>
<evidence type="ECO:0000256" key="6">
    <source>
        <dbReference type="HAMAP-Rule" id="MF_00379"/>
    </source>
</evidence>
<dbReference type="InterPro" id="IPR027417">
    <property type="entry name" value="P-loop_NTPase"/>
</dbReference>
<feature type="domain" description="MnmE helical" evidence="10">
    <location>
        <begin position="121"/>
        <end position="428"/>
    </location>
</feature>
<dbReference type="Proteomes" id="UP000008637">
    <property type="component" value="Chromosome"/>
</dbReference>
<keyword evidence="3 6" id="KW-0547">Nucleotide-binding</keyword>
<feature type="binding site" evidence="6">
    <location>
        <position position="79"/>
    </location>
    <ligand>
        <name>(6S)-5-formyl-5,6,7,8-tetrahydrofolate</name>
        <dbReference type="ChEBI" id="CHEBI:57457"/>
    </ligand>
</feature>
<gene>
    <name evidence="6 11" type="primary">mnmE</name>
    <name evidence="6" type="synonym">trmE</name>
    <name evidence="11" type="ORF">HF1_14960</name>
</gene>
<feature type="binding site" evidence="6">
    <location>
        <begin position="224"/>
        <end position="229"/>
    </location>
    <ligand>
        <name>GTP</name>
        <dbReference type="ChEBI" id="CHEBI:37565"/>
    </ligand>
</feature>
<dbReference type="InterPro" id="IPR027266">
    <property type="entry name" value="TrmE/GcvT-like"/>
</dbReference>
<comment type="similarity">
    <text evidence="1 6 7">Belongs to the TRAFAC class TrmE-Era-EngA-EngB-Septin-like GTPase superfamily. TrmE GTPase family.</text>
</comment>
<dbReference type="Gene3D" id="3.30.1360.120">
    <property type="entry name" value="Probable tRNA modification gtpase trme, domain 1"/>
    <property type="match status" value="1"/>
</dbReference>
<accession>E8ZK33</accession>
<keyword evidence="12" id="KW-1185">Reference proteome</keyword>
<keyword evidence="2 6" id="KW-0819">tRNA processing</keyword>
<dbReference type="InterPro" id="IPR027368">
    <property type="entry name" value="MnmE_dom2"/>
</dbReference>
<keyword evidence="6" id="KW-0460">Magnesium</keyword>
<feature type="domain" description="G" evidence="8">
    <location>
        <begin position="216"/>
        <end position="327"/>
    </location>
</feature>
<dbReference type="InterPro" id="IPR005225">
    <property type="entry name" value="Small_GTP-bd"/>
</dbReference>
<dbReference type="NCBIfam" id="TIGR00231">
    <property type="entry name" value="small_GTP"/>
    <property type="match status" value="1"/>
</dbReference>
<dbReference type="OrthoDB" id="9805918at2"/>
<dbReference type="SUPFAM" id="SSF52540">
    <property type="entry name" value="P-loop containing nucleoside triphosphate hydrolases"/>
    <property type="match status" value="1"/>
</dbReference>
<evidence type="ECO:0000259" key="9">
    <source>
        <dbReference type="Pfam" id="PF10396"/>
    </source>
</evidence>
<evidence type="ECO:0000313" key="12">
    <source>
        <dbReference type="Proteomes" id="UP000008637"/>
    </source>
</evidence>
<dbReference type="InterPro" id="IPR025867">
    <property type="entry name" value="MnmE_helical"/>
</dbReference>
<dbReference type="GO" id="GO:0005525">
    <property type="term" value="F:GTP binding"/>
    <property type="evidence" value="ECO:0007669"/>
    <property type="project" value="UniProtKB-UniRule"/>
</dbReference>
<evidence type="ECO:0000256" key="4">
    <source>
        <dbReference type="ARBA" id="ARBA00022958"/>
    </source>
</evidence>
<dbReference type="InterPro" id="IPR006073">
    <property type="entry name" value="GTP-bd"/>
</dbReference>
<dbReference type="SUPFAM" id="SSF103025">
    <property type="entry name" value="Folate-binding domain"/>
    <property type="match status" value="1"/>
</dbReference>
<dbReference type="NCBIfam" id="TIGR00450">
    <property type="entry name" value="mnmE_trmE_thdF"/>
    <property type="match status" value="1"/>
</dbReference>
<dbReference type="KEGG" id="mha:HF1_14960"/>
<feature type="binding site" evidence="6">
    <location>
        <position position="249"/>
    </location>
    <ligand>
        <name>Mg(2+)</name>
        <dbReference type="ChEBI" id="CHEBI:18420"/>
    </ligand>
</feature>
<dbReference type="GO" id="GO:0005829">
    <property type="term" value="C:cytosol"/>
    <property type="evidence" value="ECO:0007669"/>
    <property type="project" value="TreeGrafter"/>
</dbReference>
<evidence type="ECO:0000256" key="1">
    <source>
        <dbReference type="ARBA" id="ARBA00011043"/>
    </source>
</evidence>
<keyword evidence="4 6" id="KW-0630">Potassium</keyword>
<dbReference type="CDD" id="cd04164">
    <property type="entry name" value="trmE"/>
    <property type="match status" value="1"/>
</dbReference>
<dbReference type="GO" id="GO:0003924">
    <property type="term" value="F:GTPase activity"/>
    <property type="evidence" value="ECO:0007669"/>
    <property type="project" value="UniProtKB-UniRule"/>
</dbReference>
<comment type="caution">
    <text evidence="6">Lacks conserved residue(s) required for the propagation of feature annotation.</text>
</comment>
<dbReference type="Pfam" id="PF01926">
    <property type="entry name" value="MMR_HSR1"/>
    <property type="match status" value="1"/>
</dbReference>
<keyword evidence="6" id="KW-0963">Cytoplasm</keyword>
<evidence type="ECO:0000256" key="7">
    <source>
        <dbReference type="RuleBase" id="RU003313"/>
    </source>
</evidence>
<evidence type="ECO:0000256" key="2">
    <source>
        <dbReference type="ARBA" id="ARBA00022694"/>
    </source>
</evidence>
<comment type="subcellular location">
    <subcellularLocation>
        <location evidence="6">Cytoplasm</location>
    </subcellularLocation>
</comment>
<dbReference type="EC" id="3.6.-.-" evidence="6"/>
<keyword evidence="6" id="KW-0378">Hydrolase</keyword>
<dbReference type="Pfam" id="PF12631">
    <property type="entry name" value="MnmE_helical"/>
    <property type="match status" value="1"/>
</dbReference>
<dbReference type="Gene3D" id="1.20.120.430">
    <property type="entry name" value="tRNA modification GTPase MnmE domain 2"/>
    <property type="match status" value="1"/>
</dbReference>
<dbReference type="GO" id="GO:0002098">
    <property type="term" value="P:tRNA wobble uridine modification"/>
    <property type="evidence" value="ECO:0007669"/>
    <property type="project" value="TreeGrafter"/>
</dbReference>
<comment type="subunit">
    <text evidence="6">Homodimer. Heterotetramer of two MnmE and two MnmG subunits.</text>
</comment>
<feature type="domain" description="GTP-binding protein TrmE N-terminal" evidence="9">
    <location>
        <begin position="3"/>
        <end position="118"/>
    </location>
</feature>
<feature type="binding site" evidence="6">
    <location>
        <begin position="268"/>
        <end position="271"/>
    </location>
    <ligand>
        <name>GTP</name>
        <dbReference type="ChEBI" id="CHEBI:37565"/>
    </ligand>
</feature>
<protein>
    <recommendedName>
        <fullName evidence="6">tRNA modification GTPase MnmE</fullName>
        <ecNumber evidence="6">3.6.-.-</ecNumber>
    </recommendedName>
</protein>
<dbReference type="Pfam" id="PF10396">
    <property type="entry name" value="TrmE_N"/>
    <property type="match status" value="1"/>
</dbReference>
<reference evidence="11 12" key="1">
    <citation type="journal article" date="2011" name="J. Bacteriol.">
        <title>Complete genome sequence of Mycoplasma haemofelis, a hemotropic mycoplasma.</title>
        <authorList>
            <person name="Barker E.N."/>
            <person name="Helps C.R."/>
            <person name="Peters I.R."/>
            <person name="Darby A.C."/>
            <person name="Radford A.D."/>
            <person name="Tasker S."/>
        </authorList>
    </citation>
    <scope>NUCLEOTIDE SEQUENCE [LARGE SCALE GENOMIC DNA]</scope>
    <source>
        <strain evidence="11 12">Langford 1</strain>
    </source>
</reference>
<keyword evidence="5 6" id="KW-0342">GTP-binding</keyword>
<evidence type="ECO:0000259" key="8">
    <source>
        <dbReference type="Pfam" id="PF01926"/>
    </source>
</evidence>
<evidence type="ECO:0000256" key="5">
    <source>
        <dbReference type="ARBA" id="ARBA00023134"/>
    </source>
</evidence>
<sequence>MSTIVALATPPGIGALHVIRVSGSEAFEILNRISINPVLRTEDRIQVTFLKSRNNKLIDQVVLSKFYAPHSYTGEDCIEISCHGNSLISKLIIEEILKNGAVHAKRGEFTKRAFLNNKIDLNQAISIGNLFAANSEGEIYSFVEEIKGATSKLIHSFIEELSSIRSECEMNIDYPPDIEVEDSKFIGDIQERISSLHSKLLFFLESSKKQKLSGFRVVLVGRPNAGKSSLINHLIGKDKIIVSPEAGTTRDTVEVDYQFDDYLLTLVDTAGIYEVDDFLTNESIRRSKDAIRDADLLVHLVSLEDKKNLKELVGEFGGKSVITIFTKSDLFPHTRESNCISVKNSEISEFLRLLRNHLKENYSSVGVKSQEGINHLNNSCLELEKSLGALSLDLIAEHLNFAHDHLCRIVGLQQDSFEKINYLFDNFCIGK</sequence>
<feature type="binding site" evidence="6">
    <location>
        <position position="431"/>
    </location>
    <ligand>
        <name>(6S)-5-formyl-5,6,7,8-tetrahydrofolate</name>
        <dbReference type="ChEBI" id="CHEBI:57457"/>
    </ligand>
</feature>
<evidence type="ECO:0000313" key="11">
    <source>
        <dbReference type="EMBL" id="CBY93504.1"/>
    </source>
</evidence>
<dbReference type="GO" id="GO:0030488">
    <property type="term" value="P:tRNA methylation"/>
    <property type="evidence" value="ECO:0007669"/>
    <property type="project" value="TreeGrafter"/>
</dbReference>
<feature type="binding site" evidence="6">
    <location>
        <begin position="243"/>
        <end position="249"/>
    </location>
    <ligand>
        <name>GTP</name>
        <dbReference type="ChEBI" id="CHEBI:37565"/>
    </ligand>
</feature>
<feature type="binding site" evidence="6">
    <location>
        <position position="228"/>
    </location>
    <ligand>
        <name>Mg(2+)</name>
        <dbReference type="ChEBI" id="CHEBI:18420"/>
    </ligand>
</feature>
<comment type="cofactor">
    <cofactor evidence="6">
        <name>K(+)</name>
        <dbReference type="ChEBI" id="CHEBI:29103"/>
    </cofactor>
    <text evidence="6">Binds 1 potassium ion per subunit.</text>
</comment>
<dbReference type="EMBL" id="FR773153">
    <property type="protein sequence ID" value="CBY93504.1"/>
    <property type="molecule type" value="Genomic_DNA"/>
</dbReference>
<dbReference type="GO" id="GO:0046872">
    <property type="term" value="F:metal ion binding"/>
    <property type="evidence" value="ECO:0007669"/>
    <property type="project" value="UniProtKB-KW"/>
</dbReference>
<evidence type="ECO:0000256" key="3">
    <source>
        <dbReference type="ARBA" id="ARBA00022741"/>
    </source>
</evidence>
<dbReference type="AlphaFoldDB" id="E8ZK33"/>
<feature type="binding site" evidence="6">
    <location>
        <position position="20"/>
    </location>
    <ligand>
        <name>(6S)-5-formyl-5,6,7,8-tetrahydrofolate</name>
        <dbReference type="ChEBI" id="CHEBI:57457"/>
    </ligand>
</feature>
<organism evidence="11 12">
    <name type="scientific">Mycoplasma haemofelis (strain Langford 1)</name>
    <name type="common">Haemobartonella felis</name>
    <dbReference type="NCBI Taxonomy" id="941640"/>
    <lineage>
        <taxon>Bacteria</taxon>
        <taxon>Bacillati</taxon>
        <taxon>Mycoplasmatota</taxon>
        <taxon>Mollicutes</taxon>
        <taxon>Mycoplasmataceae</taxon>
        <taxon>Mycoplasma</taxon>
    </lineage>
</organism>